<organism evidence="3 4">
    <name type="scientific">Mycolicibacterium iranicum</name>
    <name type="common">Mycobacterium iranicum</name>
    <dbReference type="NCBI Taxonomy" id="912594"/>
    <lineage>
        <taxon>Bacteria</taxon>
        <taxon>Bacillati</taxon>
        <taxon>Actinomycetota</taxon>
        <taxon>Actinomycetes</taxon>
        <taxon>Mycobacteriales</taxon>
        <taxon>Mycobacteriaceae</taxon>
        <taxon>Mycolicibacterium</taxon>
    </lineage>
</organism>
<accession>A0A839Q8N2</accession>
<dbReference type="InterPro" id="IPR018929">
    <property type="entry name" value="DUF2510"/>
</dbReference>
<keyword evidence="1" id="KW-0472">Membrane</keyword>
<name>A0A839Q8N2_MYCIR</name>
<evidence type="ECO:0000256" key="1">
    <source>
        <dbReference type="SAM" id="Phobius"/>
    </source>
</evidence>
<dbReference type="EMBL" id="JACHVU010000004">
    <property type="protein sequence ID" value="MBB2990765.1"/>
    <property type="molecule type" value="Genomic_DNA"/>
</dbReference>
<protein>
    <recommendedName>
        <fullName evidence="2">DUF2510 domain-containing protein</fullName>
    </recommendedName>
</protein>
<feature type="domain" description="DUF2510" evidence="2">
    <location>
        <begin position="91"/>
        <end position="117"/>
    </location>
</feature>
<keyword evidence="4" id="KW-1185">Reference proteome</keyword>
<evidence type="ECO:0000313" key="3">
    <source>
        <dbReference type="EMBL" id="MBB2990765.1"/>
    </source>
</evidence>
<feature type="transmembrane region" description="Helical" evidence="1">
    <location>
        <begin position="27"/>
        <end position="49"/>
    </location>
</feature>
<dbReference type="AlphaFoldDB" id="A0A839Q8N2"/>
<proteinExistence type="predicted"/>
<gene>
    <name evidence="3" type="ORF">FHR72_002238</name>
</gene>
<dbReference type="Proteomes" id="UP000550501">
    <property type="component" value="Unassembled WGS sequence"/>
</dbReference>
<evidence type="ECO:0000313" key="4">
    <source>
        <dbReference type="Proteomes" id="UP000550501"/>
    </source>
</evidence>
<keyword evidence="1" id="KW-0812">Transmembrane</keyword>
<sequence length="118" mass="13488">MPEQIAHRPFARRHPALTVVAASTAAWWMWLGWYEVVAAIAVAGLLIVVRRRRRAAAVREAGLRARADYEHRLSIAGDPAGVFGRYRPARPNWYPDPQNPYALRYFDGLSWTPHVARR</sequence>
<evidence type="ECO:0000259" key="2">
    <source>
        <dbReference type="Pfam" id="PF10708"/>
    </source>
</evidence>
<keyword evidence="1" id="KW-1133">Transmembrane helix</keyword>
<dbReference type="Pfam" id="PF10708">
    <property type="entry name" value="DUF2510"/>
    <property type="match status" value="1"/>
</dbReference>
<reference evidence="3 4" key="1">
    <citation type="submission" date="2020-08" db="EMBL/GenBank/DDBJ databases">
        <title>The Agave Microbiome: Exploring the role of microbial communities in plant adaptations to desert environments.</title>
        <authorList>
            <person name="Partida-Martinez L.P."/>
        </authorList>
    </citation>
    <scope>NUCLEOTIDE SEQUENCE [LARGE SCALE GENOMIC DNA]</scope>
    <source>
        <strain evidence="3 4">AT2.18</strain>
    </source>
</reference>
<comment type="caution">
    <text evidence="3">The sequence shown here is derived from an EMBL/GenBank/DDBJ whole genome shotgun (WGS) entry which is preliminary data.</text>
</comment>
<dbReference type="RefSeq" id="WP_183468023.1">
    <property type="nucleotide sequence ID" value="NZ_JACHVU010000004.1"/>
</dbReference>